<feature type="compositionally biased region" description="Acidic residues" evidence="1">
    <location>
        <begin position="785"/>
        <end position="807"/>
    </location>
</feature>
<feature type="compositionally biased region" description="Basic and acidic residues" evidence="1">
    <location>
        <begin position="1661"/>
        <end position="1673"/>
    </location>
</feature>
<feature type="compositionally biased region" description="Polar residues" evidence="1">
    <location>
        <begin position="970"/>
        <end position="981"/>
    </location>
</feature>
<evidence type="ECO:0000313" key="2">
    <source>
        <dbReference type="EMBL" id="CAL8087150.1"/>
    </source>
</evidence>
<feature type="compositionally biased region" description="Polar residues" evidence="1">
    <location>
        <begin position="562"/>
        <end position="572"/>
    </location>
</feature>
<dbReference type="Proteomes" id="UP001642540">
    <property type="component" value="Unassembled WGS sequence"/>
</dbReference>
<dbReference type="InterPro" id="IPR016024">
    <property type="entry name" value="ARM-type_fold"/>
</dbReference>
<feature type="compositionally biased region" description="Polar residues" evidence="1">
    <location>
        <begin position="22"/>
        <end position="33"/>
    </location>
</feature>
<feature type="compositionally biased region" description="Basic and acidic residues" evidence="1">
    <location>
        <begin position="949"/>
        <end position="961"/>
    </location>
</feature>
<dbReference type="PANTHER" id="PTHR35711:SF1">
    <property type="entry name" value="ECTODERMAL, ISOFORM F"/>
    <property type="match status" value="1"/>
</dbReference>
<feature type="compositionally biased region" description="Low complexity" evidence="1">
    <location>
        <begin position="403"/>
        <end position="420"/>
    </location>
</feature>
<feature type="compositionally biased region" description="Basic and acidic residues" evidence="1">
    <location>
        <begin position="340"/>
        <end position="356"/>
    </location>
</feature>
<feature type="region of interest" description="Disordered" evidence="1">
    <location>
        <begin position="543"/>
        <end position="655"/>
    </location>
</feature>
<dbReference type="EMBL" id="CAXLJM020000020">
    <property type="protein sequence ID" value="CAL8087150.1"/>
    <property type="molecule type" value="Genomic_DNA"/>
</dbReference>
<dbReference type="SUPFAM" id="SSF48371">
    <property type="entry name" value="ARM repeat"/>
    <property type="match status" value="1"/>
</dbReference>
<feature type="compositionally biased region" description="Basic and acidic residues" evidence="1">
    <location>
        <begin position="821"/>
        <end position="831"/>
    </location>
</feature>
<feature type="compositionally biased region" description="Acidic residues" evidence="1">
    <location>
        <begin position="195"/>
        <end position="228"/>
    </location>
</feature>
<feature type="compositionally biased region" description="Pro residues" evidence="1">
    <location>
        <begin position="363"/>
        <end position="375"/>
    </location>
</feature>
<feature type="compositionally biased region" description="Acidic residues" evidence="1">
    <location>
        <begin position="1548"/>
        <end position="1570"/>
    </location>
</feature>
<evidence type="ECO:0000313" key="3">
    <source>
        <dbReference type="Proteomes" id="UP001642540"/>
    </source>
</evidence>
<feature type="compositionally biased region" description="Polar residues" evidence="1">
    <location>
        <begin position="1057"/>
        <end position="1085"/>
    </location>
</feature>
<feature type="compositionally biased region" description="Low complexity" evidence="1">
    <location>
        <begin position="644"/>
        <end position="655"/>
    </location>
</feature>
<dbReference type="InterPro" id="IPR011989">
    <property type="entry name" value="ARM-like"/>
</dbReference>
<feature type="compositionally biased region" description="Low complexity" evidence="1">
    <location>
        <begin position="232"/>
        <end position="251"/>
    </location>
</feature>
<proteinExistence type="predicted"/>
<feature type="compositionally biased region" description="Acidic residues" evidence="1">
    <location>
        <begin position="1583"/>
        <end position="1593"/>
    </location>
</feature>
<dbReference type="PANTHER" id="PTHR35711">
    <property type="entry name" value="EXPRESSED PROTEIN"/>
    <property type="match status" value="1"/>
</dbReference>
<feature type="region of interest" description="Disordered" evidence="1">
    <location>
        <begin position="1"/>
        <end position="497"/>
    </location>
</feature>
<feature type="compositionally biased region" description="Low complexity" evidence="1">
    <location>
        <begin position="683"/>
        <end position="707"/>
    </location>
</feature>
<feature type="compositionally biased region" description="Basic residues" evidence="1">
    <location>
        <begin position="1500"/>
        <end position="1526"/>
    </location>
</feature>
<feature type="compositionally biased region" description="Pro residues" evidence="1">
    <location>
        <begin position="1624"/>
        <end position="1646"/>
    </location>
</feature>
<protein>
    <submittedName>
        <fullName evidence="2">Uncharacterized protein</fullName>
    </submittedName>
</protein>
<name>A0ABP1Q340_9HEXA</name>
<gene>
    <name evidence="2" type="ORF">ODALV1_LOCUS6647</name>
</gene>
<feature type="region of interest" description="Disordered" evidence="1">
    <location>
        <begin position="681"/>
        <end position="981"/>
    </location>
</feature>
<feature type="compositionally biased region" description="Polar residues" evidence="1">
    <location>
        <begin position="629"/>
        <end position="643"/>
    </location>
</feature>
<feature type="compositionally biased region" description="Basic and acidic residues" evidence="1">
    <location>
        <begin position="1607"/>
        <end position="1622"/>
    </location>
</feature>
<feature type="compositionally biased region" description="Low complexity" evidence="1">
    <location>
        <begin position="38"/>
        <end position="93"/>
    </location>
</feature>
<feature type="compositionally biased region" description="Acidic residues" evidence="1">
    <location>
        <begin position="150"/>
        <end position="161"/>
    </location>
</feature>
<keyword evidence="3" id="KW-1185">Reference proteome</keyword>
<feature type="compositionally biased region" description="Polar residues" evidence="1">
    <location>
        <begin position="876"/>
        <end position="887"/>
    </location>
</feature>
<feature type="region of interest" description="Disordered" evidence="1">
    <location>
        <begin position="1057"/>
        <end position="1090"/>
    </location>
</feature>
<feature type="region of interest" description="Disordered" evidence="1">
    <location>
        <begin position="1315"/>
        <end position="1341"/>
    </location>
</feature>
<comment type="caution">
    <text evidence="2">The sequence shown here is derived from an EMBL/GenBank/DDBJ whole genome shotgun (WGS) entry which is preliminary data.</text>
</comment>
<feature type="compositionally biased region" description="Acidic residues" evidence="1">
    <location>
        <begin position="736"/>
        <end position="752"/>
    </location>
</feature>
<reference evidence="2 3" key="1">
    <citation type="submission" date="2024-08" db="EMBL/GenBank/DDBJ databases">
        <authorList>
            <person name="Cucini C."/>
            <person name="Frati F."/>
        </authorList>
    </citation>
    <scope>NUCLEOTIDE SEQUENCE [LARGE SCALE GENOMIC DNA]</scope>
</reference>
<feature type="compositionally biased region" description="Basic residues" evidence="1">
    <location>
        <begin position="1326"/>
        <end position="1335"/>
    </location>
</feature>
<feature type="compositionally biased region" description="Basic and acidic residues" evidence="1">
    <location>
        <begin position="257"/>
        <end position="270"/>
    </location>
</feature>
<feature type="compositionally biased region" description="Low complexity" evidence="1">
    <location>
        <begin position="472"/>
        <end position="496"/>
    </location>
</feature>
<sequence>MKAASSEWYNTKTRHVLPDPVSSGQRLFDSNSRYAGYTSTNSSSTRRSHSLSNSNPLGSTSTSFSNRSSRSRSNSTTTEPTTSTTSSTSTSTNANQYKGNRLFVPSIPETETEISETEVAFTEDDEDEEDEEDDDISSAHVPTDEASSTDQDEEEDDDDEQVYSSFKNDLRMLKVQRRQSRSPSPAVSMRSVLTDLEEDEEDLPPDEVDDEVQSTTEEEEEEEEEDEGMMTSASNSNSTSSSYHSSSVPKSPMKVRVKVEKSVPHDDRVKVTVLLEESEISDDEEEDEDEEDASEDTTTTAETVKYCSEDKDRTEGESYDESSDEQGESESESEDELSEEENKADSRILSRDKDVGIDELTLPPVPSRIPQPQRPSIPTRSQTVHETRNESNINLKSSESKSSKSSSSGTSSRSQSARSSLTGGVSSIKKMYSVGGKPRSLSARRSVATSSSPHPPLQVQLSVESPTPSDESPAGSLKGSSSSSGQSSRLPSGDSSAVAMTKYVSLAPPGKIPLIMHHAKSLSAKSSRGSQFSAALRQLSLGNLKEGKESESEQGLPPIVSTPPSSSESNAGNKGKTKKHPLLRTNTYVISSTVSEESSTQPSNSGSIPSQSSSQLSLQKMSKLDLSERSNSLTSSANKLQWMSSTHSSSSQQSISDIISALKKAPIKDTSQVSFASEVIEHSLSTTKTNSTSRRSGSSSTSSSRASSGKKREPPRGWPANKADVIHKEIITYGELEQESIDDNETGVNEEDDKLRQHALNTIRQQMKHEMKMQTLRQKFHPTSDPEDEDSEEDDDEDDEDGEDDVELGSSSEYSEEEASIAEKKPEKTESHIPLPAETEPQSGVAGDIAPLPASANQLTVPDMMTISKDSEASKESQTSEEQPTINKSEESGWSWKDEIGTNFDDDDDSPINSRIPSAESGYRAMPPSPASSKDNLSRQASLESEDLEKEKERLLEEWRRGGGSGAPPTITQTATSDGTTVSMKLPGMDGISPEDAFHLIKGGIDLTQDMPNEEKKIAVVWNEFNRDEQSGGAMADYEFSNLLDEMIQDTNNYKANGSNAQLNHSTSSQSLQVSNLPQSPSASPQKFHPSRKYQSFSQMVSLLSHNLRLVSSETLEDHMASLISLVSSILKKVRKNKSEDEYITQIACLSTIRVLCDRIQEMQTSQNLKYADLSWLFRILCKYSSDSDSKIRPEASFCLARLVKVAGPALVVRPIYFILVMESEGGTGKTTTGAKTKASAIDTLTYALLTFPKEEFHNLEEIAGWVCLSMLNEERRIRQSALECLAVIAEQLGGRDKALPLFRTLFLKEELDHFSRSPSPESHHTGKSGKSRKTGGKDAVPMSVHGTVRLLTGPGFPIALPIDAITARLDKKVLPVPSTKGLIEYAVNIPTGKDLVMLMTHMLDKADEEFDFSSSTDSMDSGTLNSKRSSVTSIGFSDIDWTGEGKEEKKSDENELISPDVAYILLGRGRVNKAEVLLLDVYKKEILPELLKMFEKNKGKARNRKRWGKPGLGKRKRRRKKKPKKGFMAGDGEGGKPRIPTLSFDLDRDDGDDAESIAEGEEETQEGTEETQTFPTESVSVDVDDEVFEYDDNSPTVSVIIDPPPEDTKEQSLTSKDEAKTPDQPPPPSEPVVPKSEPQPGPSPLKPSVASQPKPGTSKPKPEESKAKEPTTPEKAPSRPVSRIRGLMSVKRSFFSKS</sequence>
<feature type="compositionally biased region" description="Polar residues" evidence="1">
    <location>
        <begin position="459"/>
        <end position="470"/>
    </location>
</feature>
<feature type="region of interest" description="Disordered" evidence="1">
    <location>
        <begin position="1498"/>
        <end position="1699"/>
    </location>
</feature>
<accession>A0ABP1Q340</accession>
<feature type="compositionally biased region" description="Low complexity" evidence="1">
    <location>
        <begin position="1571"/>
        <end position="1582"/>
    </location>
</feature>
<evidence type="ECO:0000256" key="1">
    <source>
        <dbReference type="SAM" id="MobiDB-lite"/>
    </source>
</evidence>
<feature type="compositionally biased region" description="Acidic residues" evidence="1">
    <location>
        <begin position="317"/>
        <end position="339"/>
    </location>
</feature>
<feature type="compositionally biased region" description="Polar residues" evidence="1">
    <location>
        <begin position="931"/>
        <end position="941"/>
    </location>
</feature>
<feature type="compositionally biased region" description="Acidic residues" evidence="1">
    <location>
        <begin position="110"/>
        <end position="136"/>
    </location>
</feature>
<feature type="compositionally biased region" description="Basic and acidic residues" evidence="1">
    <location>
        <begin position="307"/>
        <end position="316"/>
    </location>
</feature>
<organism evidence="2 3">
    <name type="scientific">Orchesella dallaii</name>
    <dbReference type="NCBI Taxonomy" id="48710"/>
    <lineage>
        <taxon>Eukaryota</taxon>
        <taxon>Metazoa</taxon>
        <taxon>Ecdysozoa</taxon>
        <taxon>Arthropoda</taxon>
        <taxon>Hexapoda</taxon>
        <taxon>Collembola</taxon>
        <taxon>Entomobryomorpha</taxon>
        <taxon>Entomobryoidea</taxon>
        <taxon>Orchesellidae</taxon>
        <taxon>Orchesellinae</taxon>
        <taxon>Orchesella</taxon>
    </lineage>
</organism>
<feature type="compositionally biased region" description="Acidic residues" evidence="1">
    <location>
        <begin position="276"/>
        <end position="295"/>
    </location>
</feature>
<feature type="compositionally biased region" description="Low complexity" evidence="1">
    <location>
        <begin position="589"/>
        <end position="621"/>
    </location>
</feature>
<dbReference type="Gene3D" id="1.25.10.10">
    <property type="entry name" value="Leucine-rich Repeat Variant"/>
    <property type="match status" value="1"/>
</dbReference>
<feature type="compositionally biased region" description="Basic and acidic residues" evidence="1">
    <location>
        <begin position="888"/>
        <end position="900"/>
    </location>
</feature>